<organism evidence="2 3">
    <name type="scientific">Rhizophlyctis rosea</name>
    <dbReference type="NCBI Taxonomy" id="64517"/>
    <lineage>
        <taxon>Eukaryota</taxon>
        <taxon>Fungi</taxon>
        <taxon>Fungi incertae sedis</taxon>
        <taxon>Chytridiomycota</taxon>
        <taxon>Chytridiomycota incertae sedis</taxon>
        <taxon>Chytridiomycetes</taxon>
        <taxon>Rhizophlyctidales</taxon>
        <taxon>Rhizophlyctidaceae</taxon>
        <taxon>Rhizophlyctis</taxon>
    </lineage>
</organism>
<keyword evidence="1" id="KW-0472">Membrane</keyword>
<name>A0AAD5SHY4_9FUNG</name>
<keyword evidence="1" id="KW-0812">Transmembrane</keyword>
<gene>
    <name evidence="2" type="ORF">HK097_003565</name>
</gene>
<evidence type="ECO:0000313" key="2">
    <source>
        <dbReference type="EMBL" id="KAJ3053714.1"/>
    </source>
</evidence>
<dbReference type="Proteomes" id="UP001212841">
    <property type="component" value="Unassembled WGS sequence"/>
</dbReference>
<keyword evidence="1" id="KW-1133">Transmembrane helix</keyword>
<evidence type="ECO:0000313" key="3">
    <source>
        <dbReference type="Proteomes" id="UP001212841"/>
    </source>
</evidence>
<dbReference type="EMBL" id="JADGJD010000185">
    <property type="protein sequence ID" value="KAJ3053714.1"/>
    <property type="molecule type" value="Genomic_DNA"/>
</dbReference>
<dbReference type="AlphaFoldDB" id="A0AAD5SHY4"/>
<evidence type="ECO:0000256" key="1">
    <source>
        <dbReference type="SAM" id="Phobius"/>
    </source>
</evidence>
<reference evidence="2" key="1">
    <citation type="submission" date="2020-05" db="EMBL/GenBank/DDBJ databases">
        <title>Phylogenomic resolution of chytrid fungi.</title>
        <authorList>
            <person name="Stajich J.E."/>
            <person name="Amses K."/>
            <person name="Simmons R."/>
            <person name="Seto K."/>
            <person name="Myers J."/>
            <person name="Bonds A."/>
            <person name="Quandt C.A."/>
            <person name="Barry K."/>
            <person name="Liu P."/>
            <person name="Grigoriev I."/>
            <person name="Longcore J.E."/>
            <person name="James T.Y."/>
        </authorList>
    </citation>
    <scope>NUCLEOTIDE SEQUENCE</scope>
    <source>
        <strain evidence="2">JEL0318</strain>
    </source>
</reference>
<keyword evidence="3" id="KW-1185">Reference proteome</keyword>
<proteinExistence type="predicted"/>
<accession>A0AAD5SHY4</accession>
<protein>
    <submittedName>
        <fullName evidence="2">Uncharacterized protein</fullName>
    </submittedName>
</protein>
<feature type="transmembrane region" description="Helical" evidence="1">
    <location>
        <begin position="272"/>
        <end position="294"/>
    </location>
</feature>
<comment type="caution">
    <text evidence="2">The sequence shown here is derived from an EMBL/GenBank/DDBJ whole genome shotgun (WGS) entry which is preliminary data.</text>
</comment>
<sequence length="418" mass="45789">MTILGTIGNLYRKEPFTSYKATIPFPLIDLPHSSEMDPTDAIDRALGFNYGPLYLQGVIDHSSVLSHCEDKACTGKATSVLHPLLVSALESNYSLQDAEWQRLDRVTGRVRTATTIVECKAREDVSLVVGEGVAEIEVTGMETALATRVVDLVQSDTPLERYNFSQMEHQPAAQVIVNAYGYLNCASAFCPLTEGRVPYFDDFTGLLPQPSLNTPFPYQTGMSTAVQALARLGTSRLASLCTTSSNTSAQSNAKITAPYLRSQINTTTACNAIILAGATCGWILAIMEIVAWYLGDGLFGVLWRTMETMQTVYGLVGVLDADERLLRTNSAGSGKRSGLKSVVEPDSTSKTGAEMYQKWRKGLEGRMVRVGNGNRSHLFHRSEPDVENIKIEKSVPIFEEEQGVEFRRRSEVGHASVE</sequence>